<dbReference type="InterPro" id="IPR038763">
    <property type="entry name" value="DHH_sf"/>
</dbReference>
<dbReference type="PANTHER" id="PTHR30255">
    <property type="entry name" value="SINGLE-STRANDED-DNA-SPECIFIC EXONUCLEASE RECJ"/>
    <property type="match status" value="1"/>
</dbReference>
<reference evidence="2" key="1">
    <citation type="submission" date="2017-09" db="EMBL/GenBank/DDBJ databases">
        <title>Depth-based differentiation of microbial function through sediment-hosted aquifers and enrichment of novel symbionts in the deep terrestrial subsurface.</title>
        <authorList>
            <person name="Probst A.J."/>
            <person name="Ladd B."/>
            <person name="Jarett J.K."/>
            <person name="Geller-Mcgrath D.E."/>
            <person name="Sieber C.M.K."/>
            <person name="Emerson J.B."/>
            <person name="Anantharaman K."/>
            <person name="Thomas B.C."/>
            <person name="Malmstrom R."/>
            <person name="Stieglmeier M."/>
            <person name="Klingl A."/>
            <person name="Woyke T."/>
            <person name="Ryan C.M."/>
            <person name="Banfield J.F."/>
        </authorList>
    </citation>
    <scope>NUCLEOTIDE SEQUENCE [LARGE SCALE GENOMIC DNA]</scope>
</reference>
<dbReference type="PANTHER" id="PTHR30255:SF2">
    <property type="entry name" value="SINGLE-STRANDED-DNA-SPECIFIC EXONUCLEASE RECJ"/>
    <property type="match status" value="1"/>
</dbReference>
<dbReference type="SUPFAM" id="SSF64182">
    <property type="entry name" value="DHH phosphoesterases"/>
    <property type="match status" value="1"/>
</dbReference>
<proteinExistence type="predicted"/>
<evidence type="ECO:0008006" key="3">
    <source>
        <dbReference type="Google" id="ProtNLM"/>
    </source>
</evidence>
<dbReference type="AlphaFoldDB" id="A0A2M8F298"/>
<name>A0A2M8F298_9BACT</name>
<feature type="non-terminal residue" evidence="1">
    <location>
        <position position="138"/>
    </location>
</feature>
<organism evidence="1 2">
    <name type="scientific">Candidatus Roizmanbacteria bacterium CG_4_9_14_0_2_um_filter_36_12</name>
    <dbReference type="NCBI Taxonomy" id="1974837"/>
    <lineage>
        <taxon>Bacteria</taxon>
        <taxon>Candidatus Roizmaniibacteriota</taxon>
    </lineage>
</organism>
<dbReference type="Gene3D" id="3.90.1640.30">
    <property type="match status" value="1"/>
</dbReference>
<comment type="caution">
    <text evidence="1">The sequence shown here is derived from an EMBL/GenBank/DDBJ whole genome shotgun (WGS) entry which is preliminary data.</text>
</comment>
<gene>
    <name evidence="1" type="ORF">CO049_00615</name>
</gene>
<dbReference type="InterPro" id="IPR051673">
    <property type="entry name" value="SSDNA_exonuclease_RecJ"/>
</dbReference>
<protein>
    <recommendedName>
        <fullName evidence="3">Single-stranded-DNA-specific exonuclease RecJ</fullName>
    </recommendedName>
</protein>
<accession>A0A2M8F298</accession>
<sequence>MKIFFKHEIKRTDKLTSKELVDLILKHRQIKNIKEFLNPPPPLSISLLDFNPKYKLYLNKVIKLLKDIKKKDKMIVVYTDYDADGITGGAILWETLYLLGFKTMPYVPDRKKEGYGFSITGIDNIIREFNPALIISVD</sequence>
<dbReference type="EMBL" id="PFSA01000011">
    <property type="protein sequence ID" value="PJC33406.1"/>
    <property type="molecule type" value="Genomic_DNA"/>
</dbReference>
<dbReference type="Proteomes" id="UP000229777">
    <property type="component" value="Unassembled WGS sequence"/>
</dbReference>
<evidence type="ECO:0000313" key="1">
    <source>
        <dbReference type="EMBL" id="PJC33406.1"/>
    </source>
</evidence>
<evidence type="ECO:0000313" key="2">
    <source>
        <dbReference type="Proteomes" id="UP000229777"/>
    </source>
</evidence>